<protein>
    <submittedName>
        <fullName evidence="1">Uncharacterized protein</fullName>
    </submittedName>
</protein>
<organism evidence="1 2">
    <name type="scientific">Streblomastix strix</name>
    <dbReference type="NCBI Taxonomy" id="222440"/>
    <lineage>
        <taxon>Eukaryota</taxon>
        <taxon>Metamonada</taxon>
        <taxon>Preaxostyla</taxon>
        <taxon>Oxymonadida</taxon>
        <taxon>Streblomastigidae</taxon>
        <taxon>Streblomastix</taxon>
    </lineage>
</organism>
<proteinExistence type="predicted"/>
<sequence>MKSLTPAQLHKLEIRSVVKNYWMLNKSTVEAFDVLATAYPLNHPTDRTVRNLYARYESGNIAIVDAPRQGRPAIADLTD</sequence>
<name>A0A5J4WRQ5_9EUKA</name>
<comment type="caution">
    <text evidence="1">The sequence shown here is derived from an EMBL/GenBank/DDBJ whole genome shotgun (WGS) entry which is preliminary data.</text>
</comment>
<dbReference type="AlphaFoldDB" id="A0A5J4WRQ5"/>
<accession>A0A5J4WRQ5</accession>
<dbReference type="Proteomes" id="UP000324800">
    <property type="component" value="Unassembled WGS sequence"/>
</dbReference>
<dbReference type="OrthoDB" id="616263at2759"/>
<gene>
    <name evidence="1" type="ORF">EZS28_006713</name>
</gene>
<reference evidence="1 2" key="1">
    <citation type="submission" date="2019-03" db="EMBL/GenBank/DDBJ databases">
        <title>Single cell metagenomics reveals metabolic interactions within the superorganism composed of flagellate Streblomastix strix and complex community of Bacteroidetes bacteria on its surface.</title>
        <authorList>
            <person name="Treitli S.C."/>
            <person name="Kolisko M."/>
            <person name="Husnik F."/>
            <person name="Keeling P."/>
            <person name="Hampl V."/>
        </authorList>
    </citation>
    <scope>NUCLEOTIDE SEQUENCE [LARGE SCALE GENOMIC DNA]</scope>
    <source>
        <strain evidence="1">ST1C</strain>
    </source>
</reference>
<dbReference type="EMBL" id="SNRW01001109">
    <property type="protein sequence ID" value="KAA6397754.1"/>
    <property type="molecule type" value="Genomic_DNA"/>
</dbReference>
<evidence type="ECO:0000313" key="2">
    <source>
        <dbReference type="Proteomes" id="UP000324800"/>
    </source>
</evidence>
<feature type="non-terminal residue" evidence="1">
    <location>
        <position position="79"/>
    </location>
</feature>
<evidence type="ECO:0000313" key="1">
    <source>
        <dbReference type="EMBL" id="KAA6397754.1"/>
    </source>
</evidence>